<organism evidence="1 2">
    <name type="scientific">Vibrio penaeicida</name>
    <dbReference type="NCBI Taxonomy" id="104609"/>
    <lineage>
        <taxon>Bacteria</taxon>
        <taxon>Pseudomonadati</taxon>
        <taxon>Pseudomonadota</taxon>
        <taxon>Gammaproteobacteria</taxon>
        <taxon>Vibrionales</taxon>
        <taxon>Vibrionaceae</taxon>
        <taxon>Vibrio</taxon>
    </lineage>
</organism>
<evidence type="ECO:0008006" key="3">
    <source>
        <dbReference type="Google" id="ProtNLM"/>
    </source>
</evidence>
<dbReference type="Pfam" id="PF07751">
    <property type="entry name" value="Abi_2"/>
    <property type="match status" value="1"/>
</dbReference>
<evidence type="ECO:0000313" key="1">
    <source>
        <dbReference type="EMBL" id="GLQ74443.1"/>
    </source>
</evidence>
<evidence type="ECO:0000313" key="2">
    <source>
        <dbReference type="Proteomes" id="UP001156690"/>
    </source>
</evidence>
<accession>A0AAV5NVA9</accession>
<dbReference type="EMBL" id="BSNX01000056">
    <property type="protein sequence ID" value="GLQ74443.1"/>
    <property type="molecule type" value="Genomic_DNA"/>
</dbReference>
<dbReference type="AlphaFoldDB" id="A0AAV5NVA9"/>
<dbReference type="Proteomes" id="UP001156690">
    <property type="component" value="Unassembled WGS sequence"/>
</dbReference>
<gene>
    <name evidence="1" type="ORF">GCM10007932_38040</name>
</gene>
<dbReference type="RefSeq" id="WP_224055262.1">
    <property type="nucleotide sequence ID" value="NZ_AP025144.1"/>
</dbReference>
<comment type="caution">
    <text evidence="1">The sequence shown here is derived from an EMBL/GenBank/DDBJ whole genome shotgun (WGS) entry which is preliminary data.</text>
</comment>
<keyword evidence="2" id="KW-1185">Reference proteome</keyword>
<proteinExistence type="predicted"/>
<reference evidence="2" key="1">
    <citation type="journal article" date="2019" name="Int. J. Syst. Evol. Microbiol.">
        <title>The Global Catalogue of Microorganisms (GCM) 10K type strain sequencing project: providing services to taxonomists for standard genome sequencing and annotation.</title>
        <authorList>
            <consortium name="The Broad Institute Genomics Platform"/>
            <consortium name="The Broad Institute Genome Sequencing Center for Infectious Disease"/>
            <person name="Wu L."/>
            <person name="Ma J."/>
        </authorList>
    </citation>
    <scope>NUCLEOTIDE SEQUENCE [LARGE SCALE GENOMIC DNA]</scope>
    <source>
        <strain evidence="2">NBRC 15640</strain>
    </source>
</reference>
<protein>
    <recommendedName>
        <fullName evidence="3">Abi family protein</fullName>
    </recommendedName>
</protein>
<name>A0AAV5NVA9_9VIBR</name>
<sequence length="303" mass="34946">MPNTITYTALTNVLPHQRLSMYEKVFKTTTPVELHGAYIWSVKVAASIHPLLSALEVALRNSIHISATNAISPDWYDKINTKTRKSWKVGKRDQGNINWHKSQIADVKKKLARKTQTPPKGLTMHDLLVAKMDFGFWDNLLRECFSINGDKKALWPQCIPMVFPHLPKGQTNATIQVEISALRELRNDIAHNSPIWKHKTVTDTQSAIAHINRQIDKILEIINWLSSEKVDWLEVHMLQSEAKRIASEEYLLLCQRKDMTNLTTPYSRYKRGFRSRLKQLKKDEFDVVDTINGELYMLTKVTS</sequence>
<dbReference type="InterPro" id="IPR011664">
    <property type="entry name" value="Abi_system_AbiD/AbiF-like"/>
</dbReference>